<dbReference type="GO" id="GO:0030150">
    <property type="term" value="P:protein import into mitochondrial matrix"/>
    <property type="evidence" value="ECO:0007669"/>
    <property type="project" value="InterPro"/>
</dbReference>
<keyword evidence="3" id="KW-0813">Transport</keyword>
<evidence type="ECO:0000313" key="14">
    <source>
        <dbReference type="EMBL" id="RSL96674.1"/>
    </source>
</evidence>
<dbReference type="PANTHER" id="PTHR10802">
    <property type="entry name" value="MITOCHONDRIAL IMPORT RECEPTOR SUBUNIT TOM40"/>
    <property type="match status" value="1"/>
</dbReference>
<comment type="subcellular location">
    <subcellularLocation>
        <location evidence="1">Mitochondrion outer membrane</location>
        <topology evidence="1">Multi-pass membrane protein</topology>
    </subcellularLocation>
</comment>
<dbReference type="Proteomes" id="UP000287144">
    <property type="component" value="Unassembled WGS sequence"/>
</dbReference>
<dbReference type="AlphaFoldDB" id="A0A428T3R8"/>
<dbReference type="InterPro" id="IPR023614">
    <property type="entry name" value="Porin_dom_sf"/>
</dbReference>
<keyword evidence="6" id="KW-1000">Mitochondrion outer membrane</keyword>
<comment type="caution">
    <text evidence="14">The sequence shown here is derived from an EMBL/GenBank/DDBJ whole genome shotgun (WGS) entry which is preliminary data.</text>
</comment>
<dbReference type="GO" id="GO:0046930">
    <property type="term" value="C:pore complex"/>
    <property type="evidence" value="ECO:0007669"/>
    <property type="project" value="UniProtKB-KW"/>
</dbReference>
<keyword evidence="10" id="KW-0496">Mitochondrion</keyword>
<dbReference type="STRING" id="1325735.A0A428T3R8"/>
<dbReference type="InterPro" id="IPR027246">
    <property type="entry name" value="Porin_Euk/Tom40"/>
</dbReference>
<reference evidence="14 15" key="1">
    <citation type="submission" date="2017-06" db="EMBL/GenBank/DDBJ databases">
        <title>Comparative genomic analysis of Ambrosia Fusariam Clade fungi.</title>
        <authorList>
            <person name="Stajich J.E."/>
            <person name="Carrillo J."/>
            <person name="Kijimoto T."/>
            <person name="Eskalen A."/>
            <person name="O'Donnell K."/>
            <person name="Kasson M."/>
        </authorList>
    </citation>
    <scope>NUCLEOTIDE SEQUENCE [LARGE SCALE GENOMIC DNA]</scope>
    <source>
        <strain evidence="14 15">NRRL62579</strain>
    </source>
</reference>
<dbReference type="GO" id="GO:0005741">
    <property type="term" value="C:mitochondrial outer membrane"/>
    <property type="evidence" value="ECO:0007669"/>
    <property type="project" value="UniProtKB-SubCell"/>
</dbReference>
<evidence type="ECO:0000256" key="8">
    <source>
        <dbReference type="ARBA" id="ARBA00023065"/>
    </source>
</evidence>
<evidence type="ECO:0000256" key="6">
    <source>
        <dbReference type="ARBA" id="ARBA00022787"/>
    </source>
</evidence>
<evidence type="ECO:0000256" key="11">
    <source>
        <dbReference type="ARBA" id="ARBA00023136"/>
    </source>
</evidence>
<evidence type="ECO:0000256" key="13">
    <source>
        <dbReference type="ARBA" id="ARBA00078731"/>
    </source>
</evidence>
<dbReference type="GO" id="GO:0008320">
    <property type="term" value="F:protein transmembrane transporter activity"/>
    <property type="evidence" value="ECO:0007669"/>
    <property type="project" value="InterPro"/>
</dbReference>
<evidence type="ECO:0000313" key="15">
    <source>
        <dbReference type="Proteomes" id="UP000287144"/>
    </source>
</evidence>
<evidence type="ECO:0000256" key="5">
    <source>
        <dbReference type="ARBA" id="ARBA00022692"/>
    </source>
</evidence>
<keyword evidence="8" id="KW-0406">Ion transport</keyword>
<dbReference type="FunFam" id="2.40.160.10:FF:000009">
    <property type="entry name" value="Mitochondrial import receptor subunit TOM40"/>
    <property type="match status" value="1"/>
</dbReference>
<dbReference type="Pfam" id="PF01459">
    <property type="entry name" value="Porin_3"/>
    <property type="match status" value="1"/>
</dbReference>
<evidence type="ECO:0000256" key="9">
    <source>
        <dbReference type="ARBA" id="ARBA00023114"/>
    </source>
</evidence>
<organism evidence="14 15">
    <name type="scientific">Fusarium oligoseptatum</name>
    <dbReference type="NCBI Taxonomy" id="2604345"/>
    <lineage>
        <taxon>Eukaryota</taxon>
        <taxon>Fungi</taxon>
        <taxon>Dikarya</taxon>
        <taxon>Ascomycota</taxon>
        <taxon>Pezizomycotina</taxon>
        <taxon>Sordariomycetes</taxon>
        <taxon>Hypocreomycetidae</taxon>
        <taxon>Hypocreales</taxon>
        <taxon>Nectriaceae</taxon>
        <taxon>Fusarium</taxon>
        <taxon>Fusarium solani species complex</taxon>
    </lineage>
</organism>
<keyword evidence="11" id="KW-0472">Membrane</keyword>
<dbReference type="CDD" id="cd07305">
    <property type="entry name" value="Porin3_Tom40"/>
    <property type="match status" value="1"/>
</dbReference>
<protein>
    <recommendedName>
        <fullName evidence="13">Translocase of outer membrane 40 kDa subunit</fullName>
    </recommendedName>
</protein>
<keyword evidence="9" id="KW-0626">Porin</keyword>
<dbReference type="GO" id="GO:0006811">
    <property type="term" value="P:monoatomic ion transport"/>
    <property type="evidence" value="ECO:0007669"/>
    <property type="project" value="UniProtKB-KW"/>
</dbReference>
<gene>
    <name evidence="14" type="ORF">CEP52_011319</name>
</gene>
<evidence type="ECO:0000256" key="4">
    <source>
        <dbReference type="ARBA" id="ARBA00022452"/>
    </source>
</evidence>
<evidence type="ECO:0000256" key="10">
    <source>
        <dbReference type="ARBA" id="ARBA00023128"/>
    </source>
</evidence>
<sequence length="445" mass="48291">MKIILHPPQHHPKAICARHHDPGVQRPRDLIAIEVISATSSTLLLHSPPSGPRITVAPLVDIFFVAESLFLVLPAPTLSPASPRRTSLTMASSAALDPVKAVLFSNPIANVLGDALNSFSERRAKLGLSNPGTIENLAKEVQRDVFLNNYMFTGIRADLTKIFSMAPLFQVSHQFALGERINPYTFAAMYGTGKVFCQGNLDNEGALSGRFNWRWSDKLVSKSQLSISPGGQDMAQFEHEYTGNDFSASLKMLNPSYLEGGLTGIFIGSYLQSVTPKLALGLETLWQRPALTQGPECAVSYAARYKSNDWIATAQLQAAMGTLNTSYWRRLSDKVQAGVDLSLGLVPSPGGMMGGGLQKEGVTTIGAKYDFRMSTFRAQVDSKGKLSCVLEKRVAPPVMMTFAADIDHFTRQAKIGLGVSIEAAPEELQEQQEALGSQPPPNIPF</sequence>
<keyword evidence="5" id="KW-0812">Transmembrane</keyword>
<evidence type="ECO:0000256" key="1">
    <source>
        <dbReference type="ARBA" id="ARBA00004374"/>
    </source>
</evidence>
<dbReference type="GO" id="GO:0015288">
    <property type="term" value="F:porin activity"/>
    <property type="evidence" value="ECO:0007669"/>
    <property type="project" value="UniProtKB-KW"/>
</dbReference>
<comment type="function">
    <text evidence="12">Channel-forming protein essential for import of protein precursors into mitochondria.</text>
</comment>
<name>A0A428T3R8_9HYPO</name>
<keyword evidence="14" id="KW-0675">Receptor</keyword>
<proteinExistence type="inferred from homology"/>
<evidence type="ECO:0000256" key="12">
    <source>
        <dbReference type="ARBA" id="ARBA00053390"/>
    </source>
</evidence>
<dbReference type="EMBL" id="NKCK01000135">
    <property type="protein sequence ID" value="RSL96674.1"/>
    <property type="molecule type" value="Genomic_DNA"/>
</dbReference>
<evidence type="ECO:0000256" key="7">
    <source>
        <dbReference type="ARBA" id="ARBA00022927"/>
    </source>
</evidence>
<evidence type="ECO:0000256" key="2">
    <source>
        <dbReference type="ARBA" id="ARBA00010510"/>
    </source>
</evidence>
<dbReference type="Gene3D" id="2.40.160.10">
    <property type="entry name" value="Porin"/>
    <property type="match status" value="1"/>
</dbReference>
<keyword evidence="4" id="KW-1134">Transmembrane beta strand</keyword>
<keyword evidence="15" id="KW-1185">Reference proteome</keyword>
<accession>A0A428T3R8</accession>
<keyword evidence="7" id="KW-0653">Protein transport</keyword>
<evidence type="ECO:0000256" key="3">
    <source>
        <dbReference type="ARBA" id="ARBA00022448"/>
    </source>
</evidence>
<comment type="similarity">
    <text evidence="2">Belongs to the Tom40 family.</text>
</comment>
<dbReference type="InterPro" id="IPR037930">
    <property type="entry name" value="Tom40"/>
</dbReference>